<dbReference type="AlphaFoldDB" id="A0A656D974"/>
<proteinExistence type="predicted"/>
<protein>
    <submittedName>
        <fullName evidence="1">Uncharacterized protein</fullName>
    </submittedName>
</protein>
<keyword evidence="2" id="KW-1185">Reference proteome</keyword>
<accession>A0A656D974</accession>
<dbReference type="EMBL" id="CZVU01000043">
    <property type="protein sequence ID" value="CUT01995.1"/>
    <property type="molecule type" value="Genomic_DNA"/>
</dbReference>
<dbReference type="Proteomes" id="UP000243065">
    <property type="component" value="Unassembled WGS sequence"/>
</dbReference>
<reference evidence="1 2" key="1">
    <citation type="submission" date="2015-11" db="EMBL/GenBank/DDBJ databases">
        <authorList>
            <person name="Varghese N."/>
        </authorList>
    </citation>
    <scope>NUCLEOTIDE SEQUENCE [LARGE SCALE GENOMIC DNA]</scope>
    <source>
        <strain evidence="1 2">JGI-24</strain>
    </source>
</reference>
<gene>
    <name evidence="1" type="ORF">JGI24_01043</name>
</gene>
<evidence type="ECO:0000313" key="1">
    <source>
        <dbReference type="EMBL" id="CUT01995.1"/>
    </source>
</evidence>
<evidence type="ECO:0000313" key="2">
    <source>
        <dbReference type="Proteomes" id="UP000243065"/>
    </source>
</evidence>
<name>A0A656D974_KRYT1</name>
<organism evidence="1 2">
    <name type="scientific">Kryptobacter tengchongensis</name>
    <dbReference type="NCBI Taxonomy" id="1643429"/>
    <lineage>
        <taxon>Bacteria</taxon>
        <taxon>Pseudomonadati</taxon>
        <taxon>Candidatus Kryptoniota</taxon>
        <taxon>Candidatus Kryptobacter</taxon>
    </lineage>
</organism>
<sequence length="131" mass="15708">MKDFGEDKIIHLMKGKKRYITILPYEEFKRMKDNVKSFEKIIDKQIKKRGEFDLRFTENLLVEILDLFKGNLEEVYKFIEKLEDLKLKPIPVESKKIGSSIYEILLNNVVLTYRVNKQKKLLTVLKVERRT</sequence>
<dbReference type="OrthoDB" id="9814436at2"/>